<feature type="domain" description="Dienelactone hydrolase" evidence="1">
    <location>
        <begin position="2"/>
        <end position="220"/>
    </location>
</feature>
<keyword evidence="2" id="KW-0378">Hydrolase</keyword>
<dbReference type="EMBL" id="FUYM01000007">
    <property type="protein sequence ID" value="SKB84999.1"/>
    <property type="molecule type" value="Genomic_DNA"/>
</dbReference>
<dbReference type="InterPro" id="IPR002925">
    <property type="entry name" value="Dienelactn_hydro"/>
</dbReference>
<dbReference type="GO" id="GO:0016787">
    <property type="term" value="F:hydrolase activity"/>
    <property type="evidence" value="ECO:0007669"/>
    <property type="project" value="UniProtKB-KW"/>
</dbReference>
<dbReference type="SUPFAM" id="SSF53474">
    <property type="entry name" value="alpha/beta-Hydrolases"/>
    <property type="match status" value="1"/>
</dbReference>
<dbReference type="STRING" id="439228.SAMN06295920_10773"/>
<gene>
    <name evidence="2" type="ORF">SAMN06295920_10773</name>
</gene>
<dbReference type="AlphaFoldDB" id="A0A1T5EMA7"/>
<protein>
    <submittedName>
        <fullName evidence="2">Dienelactone hydrolase</fullName>
    </submittedName>
</protein>
<organism evidence="2 3">
    <name type="scientific">Rhizorhabdus histidinilytica</name>
    <dbReference type="NCBI Taxonomy" id="439228"/>
    <lineage>
        <taxon>Bacteria</taxon>
        <taxon>Pseudomonadati</taxon>
        <taxon>Pseudomonadota</taxon>
        <taxon>Alphaproteobacteria</taxon>
        <taxon>Sphingomonadales</taxon>
        <taxon>Sphingomonadaceae</taxon>
        <taxon>Rhizorhabdus</taxon>
    </lineage>
</organism>
<dbReference type="PANTHER" id="PTHR22946:SF0">
    <property type="entry name" value="DIENELACTONE HYDROLASE DOMAIN-CONTAINING PROTEIN"/>
    <property type="match status" value="1"/>
</dbReference>
<proteinExistence type="predicted"/>
<dbReference type="Proteomes" id="UP000189818">
    <property type="component" value="Unassembled WGS sequence"/>
</dbReference>
<sequence length="223" mass="23651">MTGYLADGSDAAGTAPGVLLAHEAPGMSPLMRQRADSLADLGYVAFALDLHGAVDFDQAESRRRHAELMKTPFLIRDRAMAALAVLTDQPGIDPGRVGAVGFCQGGITVMELARARAPIRCAIGFHPGLRRPAGTPPGPIDARVMMLVGDDDPLAPPEDRATFAAEMTAAGAAWEMHLFGGVQHAFTNLGIERLGMAGFHYDARATSRGWAMMLDMLEETLAP</sequence>
<evidence type="ECO:0000259" key="1">
    <source>
        <dbReference type="Pfam" id="PF01738"/>
    </source>
</evidence>
<dbReference type="Gene3D" id="3.40.50.1820">
    <property type="entry name" value="alpha/beta hydrolase"/>
    <property type="match status" value="1"/>
</dbReference>
<dbReference type="PANTHER" id="PTHR22946">
    <property type="entry name" value="DIENELACTONE HYDROLASE DOMAIN-CONTAINING PROTEIN-RELATED"/>
    <property type="match status" value="1"/>
</dbReference>
<reference evidence="3" key="1">
    <citation type="submission" date="2017-02" db="EMBL/GenBank/DDBJ databases">
        <authorList>
            <person name="Varghese N."/>
            <person name="Submissions S."/>
        </authorList>
    </citation>
    <scope>NUCLEOTIDE SEQUENCE [LARGE SCALE GENOMIC DNA]</scope>
    <source>
        <strain evidence="3">UM2</strain>
    </source>
</reference>
<evidence type="ECO:0000313" key="3">
    <source>
        <dbReference type="Proteomes" id="UP000189818"/>
    </source>
</evidence>
<dbReference type="InterPro" id="IPR029058">
    <property type="entry name" value="AB_hydrolase_fold"/>
</dbReference>
<dbReference type="Pfam" id="PF01738">
    <property type="entry name" value="DLH"/>
    <property type="match status" value="1"/>
</dbReference>
<dbReference type="InterPro" id="IPR050261">
    <property type="entry name" value="FrsA_esterase"/>
</dbReference>
<name>A0A1T5EMA7_9SPHN</name>
<accession>A0A1T5EMA7</accession>
<keyword evidence="3" id="KW-1185">Reference proteome</keyword>
<evidence type="ECO:0000313" key="2">
    <source>
        <dbReference type="EMBL" id="SKB84999.1"/>
    </source>
</evidence>